<dbReference type="OrthoDB" id="5654420at2"/>
<dbReference type="PANTHER" id="PTHR24121:SF22">
    <property type="entry name" value="PROTEIN ACCELERATED CELL DEATH 6-LIKE"/>
    <property type="match status" value="1"/>
</dbReference>
<feature type="region of interest" description="Disordered" evidence="2">
    <location>
        <begin position="974"/>
        <end position="1017"/>
    </location>
</feature>
<proteinExistence type="predicted"/>
<accession>A0A0W0WFY6</accession>
<evidence type="ECO:0000313" key="4">
    <source>
        <dbReference type="Proteomes" id="UP000054908"/>
    </source>
</evidence>
<dbReference type="RefSeq" id="WP_058451145.1">
    <property type="nucleotide sequence ID" value="NZ_CAAAIB010000021.1"/>
</dbReference>
<keyword evidence="1" id="KW-0040">ANK repeat</keyword>
<evidence type="ECO:0000256" key="1">
    <source>
        <dbReference type="PROSITE-ProRule" id="PRU00023"/>
    </source>
</evidence>
<dbReference type="PATRIC" id="fig|466.6.peg.338"/>
<feature type="repeat" description="ANK" evidence="1">
    <location>
        <begin position="246"/>
        <end position="273"/>
    </location>
</feature>
<organism evidence="3 4">
    <name type="scientific">Legionella maceachernii</name>
    <dbReference type="NCBI Taxonomy" id="466"/>
    <lineage>
        <taxon>Bacteria</taxon>
        <taxon>Pseudomonadati</taxon>
        <taxon>Pseudomonadota</taxon>
        <taxon>Gammaproteobacteria</taxon>
        <taxon>Legionellales</taxon>
        <taxon>Legionellaceae</taxon>
        <taxon>Legionella</taxon>
    </lineage>
</organism>
<sequence>MGIIDIIQDPTKTDEEKIALIQQELAGRKLEEMEPPLDMALLMKSAMRGGDLALFKFLLSQAPNLIEVKLVKELNLLQAALVYAKEKIIHHLLENKEYEFLRKEKNAEGNLLSHYYAMGKRNSAATLQQLIELEGKEIFRQPNEQGFYPVHLAIIHGCKEVLALLLEIEGVSLSPPPCGSLQFTAAHCAAHVGDTELLERIKEKYPQMLTMYSKSGFLPIHMAVLHNIDALRWHAENDDITGLSRDGRTALYLASELGKTEEVSLLLAKKAHVFNWKRGPNDTPYTNAVLNGRTAVAELFHNCETEMIEQAKTMGLNFLPFRQQTPGLIYHYFFLEIVADLPEKNTPNYGDKSIQGLQEFRVIYNRDLQSQTTKNELSLQALVFILPKFKNNEGKLVFFLALFLTLISKDPSLLSVTNNPQYQSMLSILRILILNLSQLSVTHLVKVLNEYLKNKPTDLLILFKDTLADCNFTSLTHYFSTVFNDTGEHLEKDGTERLTRLYDYSAAVSPFIKDFVLLQMIDHALIDCKDAQKIDFLHQIALKLLDQEHCELLLSFSGVVAINILANLTTHQNYKSWFALINQRCKNEKLVALIIEHTVEKSIDLANQHKQYALKFLIQLLSDMPIEMRQLIGPWKFSCIVAHNMMYSRLPSLLFESSVTHVQKMEDIMQLQRLMPRLYFSYPALEKFIQQFAEEIPRSTSNSQSINIFMVLWPNLFGELLKLMRGKAEALLIDYGILMDMKITPLLTIKNHPAFPILAFNSDWSQCSKRSAIWKMYQRDGIRDKDDLDKVTDPEHLIHLFYLMRAFILSHIYRPCLREATFIKLCDAFVRLVEILYEKNRLMGATLEEPAQNLPPLRLWPAKIEIGMISHLLHVGANYFTALQYETLARIKRSACNTTDQGRKTPPSLTFLASERVSHLWSSGKKKWEEGDRSDIEKKFVDMSSSGSNTALSPFEKRGLLYLASLFRHFKPVTQDKNNSRHRQVDEESRTNNLSDSQEATTSTTLDEPPTKIRKMG</sequence>
<name>A0A0W0WFY6_9GAMM</name>
<reference evidence="3 4" key="1">
    <citation type="submission" date="2015-11" db="EMBL/GenBank/DDBJ databases">
        <title>Genomic analysis of 38 Legionella species identifies large and diverse effector repertoires.</title>
        <authorList>
            <person name="Burstein D."/>
            <person name="Amaro F."/>
            <person name="Zusman T."/>
            <person name="Lifshitz Z."/>
            <person name="Cohen O."/>
            <person name="Gilbert J.A."/>
            <person name="Pupko T."/>
            <person name="Shuman H.A."/>
            <person name="Segal G."/>
        </authorList>
    </citation>
    <scope>NUCLEOTIDE SEQUENCE [LARGE SCALE GENOMIC DNA]</scope>
    <source>
        <strain evidence="3 4">PX-1-G2-E2</strain>
    </source>
</reference>
<dbReference type="InterPro" id="IPR036770">
    <property type="entry name" value="Ankyrin_rpt-contain_sf"/>
</dbReference>
<dbReference type="Gene3D" id="1.25.40.20">
    <property type="entry name" value="Ankyrin repeat-containing domain"/>
    <property type="match status" value="1"/>
</dbReference>
<dbReference type="PROSITE" id="PS50297">
    <property type="entry name" value="ANK_REP_REGION"/>
    <property type="match status" value="1"/>
</dbReference>
<dbReference type="AlphaFoldDB" id="A0A0W0WFY6"/>
<protein>
    <submittedName>
        <fullName evidence="3">Ankyrin repeats (3 copies)</fullName>
    </submittedName>
</protein>
<dbReference type="Proteomes" id="UP000054908">
    <property type="component" value="Unassembled WGS sequence"/>
</dbReference>
<feature type="compositionally biased region" description="Polar residues" evidence="2">
    <location>
        <begin position="991"/>
        <end position="1006"/>
    </location>
</feature>
<dbReference type="PANTHER" id="PTHR24121">
    <property type="entry name" value="NO MECHANORECEPTOR POTENTIAL C, ISOFORM D-RELATED"/>
    <property type="match status" value="1"/>
</dbReference>
<dbReference type="PROSITE" id="PS50088">
    <property type="entry name" value="ANK_REPEAT"/>
    <property type="match status" value="1"/>
</dbReference>
<dbReference type="SUPFAM" id="SSF48403">
    <property type="entry name" value="Ankyrin repeat"/>
    <property type="match status" value="1"/>
</dbReference>
<gene>
    <name evidence="3" type="ORF">Lmac_0314</name>
</gene>
<evidence type="ECO:0000256" key="2">
    <source>
        <dbReference type="SAM" id="MobiDB-lite"/>
    </source>
</evidence>
<dbReference type="InterPro" id="IPR002110">
    <property type="entry name" value="Ankyrin_rpt"/>
</dbReference>
<dbReference type="STRING" id="466.Lmac_0314"/>
<evidence type="ECO:0000313" key="3">
    <source>
        <dbReference type="EMBL" id="KTD31260.1"/>
    </source>
</evidence>
<keyword evidence="4" id="KW-1185">Reference proteome</keyword>
<dbReference type="EMBL" id="LNYL01000007">
    <property type="protein sequence ID" value="KTD31260.1"/>
    <property type="molecule type" value="Genomic_DNA"/>
</dbReference>
<dbReference type="SMART" id="SM00248">
    <property type="entry name" value="ANK"/>
    <property type="match status" value="4"/>
</dbReference>
<comment type="caution">
    <text evidence="3">The sequence shown here is derived from an EMBL/GenBank/DDBJ whole genome shotgun (WGS) entry which is preliminary data.</text>
</comment>